<accession>X0W6J6</accession>
<comment type="caution">
    <text evidence="1">The sequence shown here is derived from an EMBL/GenBank/DDBJ whole genome shotgun (WGS) entry which is preliminary data.</text>
</comment>
<reference evidence="1" key="1">
    <citation type="journal article" date="2014" name="Front. Microbiol.">
        <title>High frequency of phylogenetically diverse reductive dehalogenase-homologous genes in deep subseafloor sedimentary metagenomes.</title>
        <authorList>
            <person name="Kawai M."/>
            <person name="Futagami T."/>
            <person name="Toyoda A."/>
            <person name="Takaki Y."/>
            <person name="Nishi S."/>
            <person name="Hori S."/>
            <person name="Arai W."/>
            <person name="Tsubouchi T."/>
            <person name="Morono Y."/>
            <person name="Uchiyama I."/>
            <person name="Ito T."/>
            <person name="Fujiyama A."/>
            <person name="Inagaki F."/>
            <person name="Takami H."/>
        </authorList>
    </citation>
    <scope>NUCLEOTIDE SEQUENCE</scope>
    <source>
        <strain evidence="1">Expedition CK06-06</strain>
    </source>
</reference>
<dbReference type="EMBL" id="BARS01032824">
    <property type="protein sequence ID" value="GAG18897.1"/>
    <property type="molecule type" value="Genomic_DNA"/>
</dbReference>
<proteinExistence type="predicted"/>
<sequence>MPTSPIKGKLQSVRESVIENLEARFNVVPRSVVKGVDEIEELSLLKILHKKSVVVDSLEQFKEVMTKILE</sequence>
<name>X0W6J6_9ZZZZ</name>
<protein>
    <submittedName>
        <fullName evidence="1">Uncharacterized protein</fullName>
    </submittedName>
</protein>
<organism evidence="1">
    <name type="scientific">marine sediment metagenome</name>
    <dbReference type="NCBI Taxonomy" id="412755"/>
    <lineage>
        <taxon>unclassified sequences</taxon>
        <taxon>metagenomes</taxon>
        <taxon>ecological metagenomes</taxon>
    </lineage>
</organism>
<gene>
    <name evidence="1" type="ORF">S01H1_50909</name>
</gene>
<dbReference type="AlphaFoldDB" id="X0W6J6"/>
<evidence type="ECO:0000313" key="1">
    <source>
        <dbReference type="EMBL" id="GAG18897.1"/>
    </source>
</evidence>